<evidence type="ECO:0000313" key="1">
    <source>
        <dbReference type="EMBL" id="JAE14243.1"/>
    </source>
</evidence>
<name>A0A0A9G0R7_ARUDO</name>
<proteinExistence type="predicted"/>
<sequence>MPPPQHLYIGNFANKYQNGPQYHLIQMHFWVDPSKYWLKLRHW</sequence>
<organism evidence="1">
    <name type="scientific">Arundo donax</name>
    <name type="common">Giant reed</name>
    <name type="synonym">Donax arundinaceus</name>
    <dbReference type="NCBI Taxonomy" id="35708"/>
    <lineage>
        <taxon>Eukaryota</taxon>
        <taxon>Viridiplantae</taxon>
        <taxon>Streptophyta</taxon>
        <taxon>Embryophyta</taxon>
        <taxon>Tracheophyta</taxon>
        <taxon>Spermatophyta</taxon>
        <taxon>Magnoliopsida</taxon>
        <taxon>Liliopsida</taxon>
        <taxon>Poales</taxon>
        <taxon>Poaceae</taxon>
        <taxon>PACMAD clade</taxon>
        <taxon>Arundinoideae</taxon>
        <taxon>Arundineae</taxon>
        <taxon>Arundo</taxon>
    </lineage>
</organism>
<reference evidence="1" key="2">
    <citation type="journal article" date="2015" name="Data Brief">
        <title>Shoot transcriptome of the giant reed, Arundo donax.</title>
        <authorList>
            <person name="Barrero R.A."/>
            <person name="Guerrero F.D."/>
            <person name="Moolhuijzen P."/>
            <person name="Goolsby J.A."/>
            <person name="Tidwell J."/>
            <person name="Bellgard S.E."/>
            <person name="Bellgard M.I."/>
        </authorList>
    </citation>
    <scope>NUCLEOTIDE SEQUENCE</scope>
    <source>
        <tissue evidence="1">Shoot tissue taken approximately 20 cm above the soil surface</tissue>
    </source>
</reference>
<accession>A0A0A9G0R7</accession>
<reference evidence="1" key="1">
    <citation type="submission" date="2014-09" db="EMBL/GenBank/DDBJ databases">
        <authorList>
            <person name="Magalhaes I.L.F."/>
            <person name="Oliveira U."/>
            <person name="Santos F.R."/>
            <person name="Vidigal T.H.D.A."/>
            <person name="Brescovit A.D."/>
            <person name="Santos A.J."/>
        </authorList>
    </citation>
    <scope>NUCLEOTIDE SEQUENCE</scope>
    <source>
        <tissue evidence="1">Shoot tissue taken approximately 20 cm above the soil surface</tissue>
    </source>
</reference>
<protein>
    <submittedName>
        <fullName evidence="1">Uncharacterized protein</fullName>
    </submittedName>
</protein>
<dbReference type="EMBL" id="GBRH01183653">
    <property type="protein sequence ID" value="JAE14243.1"/>
    <property type="molecule type" value="Transcribed_RNA"/>
</dbReference>
<dbReference type="AlphaFoldDB" id="A0A0A9G0R7"/>